<evidence type="ECO:0000256" key="3">
    <source>
        <dbReference type="ARBA" id="ARBA00022692"/>
    </source>
</evidence>
<sequence length="270" mass="30677">MFVNIRIFYLLCVISCLTFLPLVSVAEETIGLSFKDSELITRQKEIYSEEDFRLQASLSVLSDVLGNLIQGLDPKEQQALVKKSLDGIFIQKEAEADISLWEGGVVIYSPLIPDSVGVNFINVYDLTGSYFVQDMLKKASKGGGFVEYAMHNQGSTEWTLRRAYVAPLKNSNYWIMSWRILTSGKYAQQPKDDFLALLQQKLPAQSVLIENKVATTALTEISTIDVRVNTLQKTVFKWFLFFSLLCFCSLLIFLVYCKLFKDSPLTKKKR</sequence>
<dbReference type="EMBL" id="FRDI01000009">
    <property type="protein sequence ID" value="SHN67869.1"/>
    <property type="molecule type" value="Genomic_DNA"/>
</dbReference>
<keyword evidence="9" id="KW-1185">Reference proteome</keyword>
<dbReference type="GO" id="GO:0005886">
    <property type="term" value="C:plasma membrane"/>
    <property type="evidence" value="ECO:0007669"/>
    <property type="project" value="UniProtKB-SubCell"/>
</dbReference>
<evidence type="ECO:0000313" key="9">
    <source>
        <dbReference type="Proteomes" id="UP000186469"/>
    </source>
</evidence>
<feature type="transmembrane region" description="Helical" evidence="6">
    <location>
        <begin position="238"/>
        <end position="260"/>
    </location>
</feature>
<evidence type="ECO:0000259" key="7">
    <source>
        <dbReference type="Pfam" id="PF17200"/>
    </source>
</evidence>
<evidence type="ECO:0000313" key="8">
    <source>
        <dbReference type="EMBL" id="SHN67869.1"/>
    </source>
</evidence>
<evidence type="ECO:0000256" key="2">
    <source>
        <dbReference type="ARBA" id="ARBA00022475"/>
    </source>
</evidence>
<reference evidence="8 9" key="1">
    <citation type="submission" date="2016-12" db="EMBL/GenBank/DDBJ databases">
        <authorList>
            <person name="Song W.-J."/>
            <person name="Kurnit D.M."/>
        </authorList>
    </citation>
    <scope>NUCLEOTIDE SEQUENCE [LARGE SCALE GENOMIC DNA]</scope>
    <source>
        <strain evidence="8 9">DSM 11393</strain>
    </source>
</reference>
<keyword evidence="5 6" id="KW-0472">Membrane</keyword>
<dbReference type="Proteomes" id="UP000186469">
    <property type="component" value="Unassembled WGS sequence"/>
</dbReference>
<evidence type="ECO:0000256" key="5">
    <source>
        <dbReference type="ARBA" id="ARBA00023136"/>
    </source>
</evidence>
<dbReference type="Pfam" id="PF17200">
    <property type="entry name" value="sCache_2"/>
    <property type="match status" value="1"/>
</dbReference>
<dbReference type="RefSeq" id="WP_143145534.1">
    <property type="nucleotide sequence ID" value="NZ_FRDI01000009.1"/>
</dbReference>
<dbReference type="AlphaFoldDB" id="A0A1M7TAV4"/>
<dbReference type="OrthoDB" id="5348717at2"/>
<accession>A0A1M7TAV4</accession>
<keyword evidence="2" id="KW-1003">Cell membrane</keyword>
<dbReference type="InterPro" id="IPR033480">
    <property type="entry name" value="sCache_2"/>
</dbReference>
<evidence type="ECO:0000256" key="1">
    <source>
        <dbReference type="ARBA" id="ARBA00004651"/>
    </source>
</evidence>
<keyword evidence="4 6" id="KW-1133">Transmembrane helix</keyword>
<dbReference type="STRING" id="1121455.SAMN02745728_01793"/>
<name>A0A1M7TAV4_9BACT</name>
<proteinExistence type="predicted"/>
<feature type="domain" description="Single Cache" evidence="7">
    <location>
        <begin position="102"/>
        <end position="177"/>
    </location>
</feature>
<evidence type="ECO:0000256" key="4">
    <source>
        <dbReference type="ARBA" id="ARBA00022989"/>
    </source>
</evidence>
<evidence type="ECO:0000256" key="6">
    <source>
        <dbReference type="SAM" id="Phobius"/>
    </source>
</evidence>
<comment type="subcellular location">
    <subcellularLocation>
        <location evidence="1">Cell membrane</location>
        <topology evidence="1">Multi-pass membrane protein</topology>
    </subcellularLocation>
</comment>
<organism evidence="8 9">
    <name type="scientific">Desulfovibrio litoralis DSM 11393</name>
    <dbReference type="NCBI Taxonomy" id="1121455"/>
    <lineage>
        <taxon>Bacteria</taxon>
        <taxon>Pseudomonadati</taxon>
        <taxon>Thermodesulfobacteriota</taxon>
        <taxon>Desulfovibrionia</taxon>
        <taxon>Desulfovibrionales</taxon>
        <taxon>Desulfovibrionaceae</taxon>
        <taxon>Desulfovibrio</taxon>
    </lineage>
</organism>
<keyword evidence="3 6" id="KW-0812">Transmembrane</keyword>
<dbReference type="Gene3D" id="3.30.450.20">
    <property type="entry name" value="PAS domain"/>
    <property type="match status" value="1"/>
</dbReference>
<gene>
    <name evidence="8" type="ORF">SAMN02745728_01793</name>
</gene>
<protein>
    <recommendedName>
        <fullName evidence="7">Single Cache domain-containing protein</fullName>
    </recommendedName>
</protein>